<keyword evidence="3" id="KW-1185">Reference proteome</keyword>
<dbReference type="RefSeq" id="WP_143985326.1">
    <property type="nucleotide sequence ID" value="NZ_CP041692.1"/>
</dbReference>
<protein>
    <submittedName>
        <fullName evidence="2">Helix-turn-helix transcriptional regulator</fullName>
    </submittedName>
</protein>
<dbReference type="OrthoDB" id="2679623at2"/>
<organism evidence="2 3">
    <name type="scientific">Microlunatus elymi</name>
    <dbReference type="NCBI Taxonomy" id="2596828"/>
    <lineage>
        <taxon>Bacteria</taxon>
        <taxon>Bacillati</taxon>
        <taxon>Actinomycetota</taxon>
        <taxon>Actinomycetes</taxon>
        <taxon>Propionibacteriales</taxon>
        <taxon>Propionibacteriaceae</taxon>
        <taxon>Microlunatus</taxon>
    </lineage>
</organism>
<dbReference type="InterPro" id="IPR001387">
    <property type="entry name" value="Cro/C1-type_HTH"/>
</dbReference>
<dbReference type="Proteomes" id="UP000319263">
    <property type="component" value="Chromosome"/>
</dbReference>
<proteinExistence type="predicted"/>
<accession>A0A516PW00</accession>
<evidence type="ECO:0000313" key="3">
    <source>
        <dbReference type="Proteomes" id="UP000319263"/>
    </source>
</evidence>
<gene>
    <name evidence="2" type="ORF">FOE78_04990</name>
</gene>
<dbReference type="SUPFAM" id="SSF47413">
    <property type="entry name" value="lambda repressor-like DNA-binding domains"/>
    <property type="match status" value="1"/>
</dbReference>
<evidence type="ECO:0000313" key="2">
    <source>
        <dbReference type="EMBL" id="QDP95353.1"/>
    </source>
</evidence>
<name>A0A516PW00_9ACTN</name>
<evidence type="ECO:0000259" key="1">
    <source>
        <dbReference type="PROSITE" id="PS50943"/>
    </source>
</evidence>
<dbReference type="Gene3D" id="1.10.260.40">
    <property type="entry name" value="lambda repressor-like DNA-binding domains"/>
    <property type="match status" value="1"/>
</dbReference>
<sequence length="143" mass="15476">MAEDGIPGLADKLNRLFATVPGPGRNGLYSNDTAAQALREKGITVSGVHISHLRSGRRNNPSARLLAAIADLFGVPMGYFFNPDLEKQVESELNALTAMKDSRAKGLLLRTQGMSPESMEHLSEIMDRIRKIEGLDDPGTAES</sequence>
<dbReference type="InterPro" id="IPR010982">
    <property type="entry name" value="Lambda_DNA-bd_dom_sf"/>
</dbReference>
<dbReference type="EMBL" id="CP041692">
    <property type="protein sequence ID" value="QDP95353.1"/>
    <property type="molecule type" value="Genomic_DNA"/>
</dbReference>
<dbReference type="AlphaFoldDB" id="A0A516PW00"/>
<dbReference type="GO" id="GO:0003677">
    <property type="term" value="F:DNA binding"/>
    <property type="evidence" value="ECO:0007669"/>
    <property type="project" value="InterPro"/>
</dbReference>
<reference evidence="2 3" key="1">
    <citation type="submission" date="2019-07" db="EMBL/GenBank/DDBJ databases">
        <title>Microlunatus dokdonensis sp. nov. isolated from the rhizospheric soil of the wild plant Elymus tsukushiensis.</title>
        <authorList>
            <person name="Ghim S.-Y."/>
            <person name="Hwang Y.-J."/>
            <person name="Son J.-S."/>
            <person name="Shin J.-H."/>
        </authorList>
    </citation>
    <scope>NUCLEOTIDE SEQUENCE [LARGE SCALE GENOMIC DNA]</scope>
    <source>
        <strain evidence="2 3">KUDC0627</strain>
    </source>
</reference>
<feature type="domain" description="HTH cro/C1-type" evidence="1">
    <location>
        <begin position="50"/>
        <end position="80"/>
    </location>
</feature>
<dbReference type="KEGG" id="mik:FOE78_04990"/>
<dbReference type="PROSITE" id="PS50943">
    <property type="entry name" value="HTH_CROC1"/>
    <property type="match status" value="1"/>
</dbReference>
<dbReference type="CDD" id="cd00093">
    <property type="entry name" value="HTH_XRE"/>
    <property type="match status" value="1"/>
</dbReference>